<keyword evidence="3 6" id="KW-0812">Transmembrane</keyword>
<dbReference type="InterPro" id="IPR003856">
    <property type="entry name" value="LPS_length_determ_N"/>
</dbReference>
<keyword evidence="9" id="KW-1185">Reference proteome</keyword>
<evidence type="ECO:0000256" key="6">
    <source>
        <dbReference type="SAM" id="Phobius"/>
    </source>
</evidence>
<gene>
    <name evidence="8" type="ORF">prwr041_16120</name>
</gene>
<evidence type="ECO:0000256" key="4">
    <source>
        <dbReference type="ARBA" id="ARBA00022989"/>
    </source>
</evidence>
<dbReference type="Pfam" id="PF02706">
    <property type="entry name" value="Wzz"/>
    <property type="match status" value="1"/>
</dbReference>
<evidence type="ECO:0000313" key="9">
    <source>
        <dbReference type="Proteomes" id="UP001319045"/>
    </source>
</evidence>
<accession>A0ABN6EIP4</accession>
<feature type="domain" description="Polysaccharide chain length determinant N-terminal" evidence="7">
    <location>
        <begin position="30"/>
        <end position="78"/>
    </location>
</feature>
<dbReference type="RefSeq" id="WP_207153350.1">
    <property type="nucleotide sequence ID" value="NZ_AP024484.1"/>
</dbReference>
<evidence type="ECO:0000256" key="1">
    <source>
        <dbReference type="ARBA" id="ARBA00004651"/>
    </source>
</evidence>
<proteinExistence type="predicted"/>
<organism evidence="8 9">
    <name type="scientific">Prevotella herbatica</name>
    <dbReference type="NCBI Taxonomy" id="2801997"/>
    <lineage>
        <taxon>Bacteria</taxon>
        <taxon>Pseudomonadati</taxon>
        <taxon>Bacteroidota</taxon>
        <taxon>Bacteroidia</taxon>
        <taxon>Bacteroidales</taxon>
        <taxon>Prevotellaceae</taxon>
        <taxon>Prevotella</taxon>
    </lineage>
</organism>
<feature type="transmembrane region" description="Helical" evidence="6">
    <location>
        <begin position="45"/>
        <end position="62"/>
    </location>
</feature>
<evidence type="ECO:0000256" key="2">
    <source>
        <dbReference type="ARBA" id="ARBA00022475"/>
    </source>
</evidence>
<keyword evidence="4 6" id="KW-1133">Transmembrane helix</keyword>
<keyword evidence="2" id="KW-1003">Cell membrane</keyword>
<dbReference type="InterPro" id="IPR050445">
    <property type="entry name" value="Bact_polysacc_biosynth/exp"/>
</dbReference>
<sequence>MDFESKDTQLNHINEASDNNLKIENEEETSIDLKAVFAALCKHKLLYIIVIPLSLIIGIIYAKSLPKYYKCQVTLAPELGGATGGGTLSSLASSMGYKVGGSKGDADAITPTLYPDLMNSVDFKTSLFDVKVHRMDSSRVMTYYDYLLYYQKTPWWSRLFSGKDTIRHEKVNPFMLTKKQTDIAKIINSNVVCDVDNKTGVITIDVTDQDPLIAAMMADSVKTRLQTFITRYRTNKARNDLESTKKLCIEAKRRYERARQLYGAFSDANQEVILESVRSKQEDLENDMQLQFNNYNALAASLQAAYAKVQAVTPVFTTLQSATVPTKKTSPQGSQIVLVFLFVGILIPTIYALAKEGELKRMIGI</sequence>
<evidence type="ECO:0000259" key="7">
    <source>
        <dbReference type="Pfam" id="PF02706"/>
    </source>
</evidence>
<name>A0ABN6EIP4_9BACT</name>
<keyword evidence="5 6" id="KW-0472">Membrane</keyword>
<feature type="transmembrane region" description="Helical" evidence="6">
    <location>
        <begin position="336"/>
        <end position="354"/>
    </location>
</feature>
<evidence type="ECO:0000256" key="3">
    <source>
        <dbReference type="ARBA" id="ARBA00022692"/>
    </source>
</evidence>
<dbReference type="PANTHER" id="PTHR32309">
    <property type="entry name" value="TYROSINE-PROTEIN KINASE"/>
    <property type="match status" value="1"/>
</dbReference>
<dbReference type="Proteomes" id="UP001319045">
    <property type="component" value="Chromosome"/>
</dbReference>
<evidence type="ECO:0000313" key="8">
    <source>
        <dbReference type="EMBL" id="BCS85719.1"/>
    </source>
</evidence>
<protein>
    <submittedName>
        <fullName evidence="8">Chain-length determining protein</fullName>
    </submittedName>
</protein>
<reference evidence="8 9" key="1">
    <citation type="journal article" date="2022" name="Int. J. Syst. Evol. Microbiol.">
        <title>Prevotella herbatica sp. nov., a plant polysaccharide-decomposing anaerobic bacterium isolated from a methanogenic reactor.</title>
        <authorList>
            <person name="Uek A."/>
            <person name="Tonouchi A."/>
            <person name="Kaku N."/>
            <person name="Ueki K."/>
        </authorList>
    </citation>
    <scope>NUCLEOTIDE SEQUENCE [LARGE SCALE GENOMIC DNA]</scope>
    <source>
        <strain evidence="8 9">WR041</strain>
    </source>
</reference>
<evidence type="ECO:0000256" key="5">
    <source>
        <dbReference type="ARBA" id="ARBA00023136"/>
    </source>
</evidence>
<dbReference type="EMBL" id="AP024484">
    <property type="protein sequence ID" value="BCS85719.1"/>
    <property type="molecule type" value="Genomic_DNA"/>
</dbReference>
<comment type="subcellular location">
    <subcellularLocation>
        <location evidence="1">Cell membrane</location>
        <topology evidence="1">Multi-pass membrane protein</topology>
    </subcellularLocation>
</comment>
<dbReference type="PANTHER" id="PTHR32309:SF13">
    <property type="entry name" value="FERRIC ENTEROBACTIN TRANSPORT PROTEIN FEPE"/>
    <property type="match status" value="1"/>
</dbReference>